<organism evidence="2 3">
    <name type="scientific">Ktedonosporobacter rubrisoli</name>
    <dbReference type="NCBI Taxonomy" id="2509675"/>
    <lineage>
        <taxon>Bacteria</taxon>
        <taxon>Bacillati</taxon>
        <taxon>Chloroflexota</taxon>
        <taxon>Ktedonobacteria</taxon>
        <taxon>Ktedonobacterales</taxon>
        <taxon>Ktedonosporobacteraceae</taxon>
        <taxon>Ktedonosporobacter</taxon>
    </lineage>
</organism>
<dbReference type="CDD" id="cd05709">
    <property type="entry name" value="S2P-M50"/>
    <property type="match status" value="1"/>
</dbReference>
<feature type="transmembrane region" description="Helical" evidence="1">
    <location>
        <begin position="388"/>
        <end position="414"/>
    </location>
</feature>
<dbReference type="KEGG" id="kbs:EPA93_45490"/>
<sequence length="426" mass="49806">MEQYASLDTFRPRLRSDIILGPPWLNKEKIVHYLKDTATERYYRIGEKEDFLLRKMDGSRTLQEIGNEYEEIYRHHLSSHSWKQIMAHLSERHLLTETSNSIPVATLRPGVPGQKYIIDQGKHQQRFVLFSPDSFLTKLMPWANFAFHPIFITIALLIIVMLEIFVLRHSAQLITEIAGDLSSYFQFPFGLIFIVEIWLFFLAHEFAHGLTCKYFGGAVKEIGIMRQLYYFFPYCKIDDVLLFYNRWHRVYTAAAGIFINLLMLLPFTVLWWLTSEQGFFEHTPLRVVSAFTLIIINGITLINIFPFFGSDGYLMLCYTLNILDISQVESDIFREKLKQADNDKILINRFITLSYRVINNIHRIAYSIGSVLLGFMLILILFKREGVAFLLPFASIVISYYIFPFVLFSLAMIAHHRGNILNKRIH</sequence>
<feature type="transmembrane region" description="Helical" evidence="1">
    <location>
        <begin position="250"/>
        <end position="273"/>
    </location>
</feature>
<keyword evidence="3" id="KW-1185">Reference proteome</keyword>
<feature type="transmembrane region" description="Helical" evidence="1">
    <location>
        <begin position="145"/>
        <end position="165"/>
    </location>
</feature>
<feature type="transmembrane region" description="Helical" evidence="1">
    <location>
        <begin position="285"/>
        <end position="308"/>
    </location>
</feature>
<evidence type="ECO:0000313" key="2">
    <source>
        <dbReference type="EMBL" id="QBD82835.1"/>
    </source>
</evidence>
<dbReference type="OrthoDB" id="9759690at2"/>
<dbReference type="EMBL" id="CP035758">
    <property type="protein sequence ID" value="QBD82835.1"/>
    <property type="molecule type" value="Genomic_DNA"/>
</dbReference>
<keyword evidence="1" id="KW-0812">Transmembrane</keyword>
<dbReference type="Proteomes" id="UP000290365">
    <property type="component" value="Chromosome"/>
</dbReference>
<gene>
    <name evidence="2" type="ORF">EPA93_45490</name>
</gene>
<evidence type="ECO:0000256" key="1">
    <source>
        <dbReference type="SAM" id="Phobius"/>
    </source>
</evidence>
<feature type="transmembrane region" description="Helical" evidence="1">
    <location>
        <begin position="185"/>
        <end position="203"/>
    </location>
</feature>
<keyword evidence="1" id="KW-1133">Transmembrane helix</keyword>
<dbReference type="RefSeq" id="WP_129893904.1">
    <property type="nucleotide sequence ID" value="NZ_CP035758.1"/>
</dbReference>
<dbReference type="AlphaFoldDB" id="A0A4P6K454"/>
<evidence type="ECO:0000313" key="3">
    <source>
        <dbReference type="Proteomes" id="UP000290365"/>
    </source>
</evidence>
<reference evidence="2 3" key="1">
    <citation type="submission" date="2019-01" db="EMBL/GenBank/DDBJ databases">
        <title>Ktedonosporobacter rubrisoli SCAWS-G2.</title>
        <authorList>
            <person name="Huang Y."/>
            <person name="Yan B."/>
        </authorList>
    </citation>
    <scope>NUCLEOTIDE SEQUENCE [LARGE SCALE GENOMIC DNA]</scope>
    <source>
        <strain evidence="2 3">SCAWS-G2</strain>
    </source>
</reference>
<proteinExistence type="predicted"/>
<accession>A0A4P6K454</accession>
<feature type="transmembrane region" description="Helical" evidence="1">
    <location>
        <begin position="364"/>
        <end position="382"/>
    </location>
</feature>
<name>A0A4P6K454_KTERU</name>
<protein>
    <submittedName>
        <fullName evidence="2">M50 family peptidase</fullName>
    </submittedName>
</protein>
<keyword evidence="1" id="KW-0472">Membrane</keyword>